<evidence type="ECO:0000313" key="7">
    <source>
        <dbReference type="EMBL" id="SHM74252.1"/>
    </source>
</evidence>
<proteinExistence type="inferred from homology"/>
<dbReference type="PRINTS" id="PR01715">
    <property type="entry name" value="FERRIBNDNGPP"/>
</dbReference>
<dbReference type="AlphaFoldDB" id="A0A1M7L8B9"/>
<dbReference type="Gene3D" id="3.40.50.1980">
    <property type="entry name" value="Nitrogenase molybdenum iron protein domain"/>
    <property type="match status" value="2"/>
</dbReference>
<dbReference type="PANTHER" id="PTHR30532:SF1">
    <property type="entry name" value="IRON(3+)-HYDROXAMATE-BINDING PROTEIN FHUD"/>
    <property type="match status" value="1"/>
</dbReference>
<dbReference type="SUPFAM" id="SSF53807">
    <property type="entry name" value="Helical backbone' metal receptor"/>
    <property type="match status" value="1"/>
</dbReference>
<evidence type="ECO:0000256" key="1">
    <source>
        <dbReference type="ARBA" id="ARBA00004196"/>
    </source>
</evidence>
<evidence type="ECO:0000256" key="5">
    <source>
        <dbReference type="ARBA" id="ARBA00022729"/>
    </source>
</evidence>
<organism evidence="7 8">
    <name type="scientific">Roseibium suaedae</name>
    <dbReference type="NCBI Taxonomy" id="735517"/>
    <lineage>
        <taxon>Bacteria</taxon>
        <taxon>Pseudomonadati</taxon>
        <taxon>Pseudomonadota</taxon>
        <taxon>Alphaproteobacteria</taxon>
        <taxon>Hyphomicrobiales</taxon>
        <taxon>Stappiaceae</taxon>
        <taxon>Roseibium</taxon>
    </lineage>
</organism>
<evidence type="ECO:0000259" key="6">
    <source>
        <dbReference type="PROSITE" id="PS50983"/>
    </source>
</evidence>
<comment type="subcellular location">
    <subcellularLocation>
        <location evidence="1">Cell envelope</location>
    </subcellularLocation>
</comment>
<dbReference type="Proteomes" id="UP000186002">
    <property type="component" value="Unassembled WGS sequence"/>
</dbReference>
<reference evidence="7 8" key="1">
    <citation type="submission" date="2016-11" db="EMBL/GenBank/DDBJ databases">
        <authorList>
            <person name="Jaros S."/>
            <person name="Januszkiewicz K."/>
            <person name="Wedrychowicz H."/>
        </authorList>
    </citation>
    <scope>NUCLEOTIDE SEQUENCE [LARGE SCALE GENOMIC DNA]</scope>
    <source>
        <strain evidence="7 8">DSM 22153</strain>
    </source>
</reference>
<evidence type="ECO:0000256" key="4">
    <source>
        <dbReference type="ARBA" id="ARBA00022496"/>
    </source>
</evidence>
<evidence type="ECO:0000256" key="3">
    <source>
        <dbReference type="ARBA" id="ARBA00022448"/>
    </source>
</evidence>
<dbReference type="InterPro" id="IPR051313">
    <property type="entry name" value="Bact_iron-sidero_bind"/>
</dbReference>
<dbReference type="STRING" id="735517.SAMN05444272_3114"/>
<accession>A0A1M7L8B9</accession>
<evidence type="ECO:0000256" key="2">
    <source>
        <dbReference type="ARBA" id="ARBA00008814"/>
    </source>
</evidence>
<protein>
    <submittedName>
        <fullName evidence="7">Iron complex transport system substrate-binding protein</fullName>
    </submittedName>
</protein>
<dbReference type="GO" id="GO:1901678">
    <property type="term" value="P:iron coordination entity transport"/>
    <property type="evidence" value="ECO:0007669"/>
    <property type="project" value="UniProtKB-ARBA"/>
</dbReference>
<dbReference type="EMBL" id="FRBW01000003">
    <property type="protein sequence ID" value="SHM74252.1"/>
    <property type="molecule type" value="Genomic_DNA"/>
</dbReference>
<evidence type="ECO:0000313" key="8">
    <source>
        <dbReference type="Proteomes" id="UP000186002"/>
    </source>
</evidence>
<keyword evidence="4" id="KW-0406">Ion transport</keyword>
<dbReference type="OrthoDB" id="8370650at2"/>
<dbReference type="PROSITE" id="PS50983">
    <property type="entry name" value="FE_B12_PBP"/>
    <property type="match status" value="1"/>
</dbReference>
<dbReference type="InterPro" id="IPR002491">
    <property type="entry name" value="ABC_transptr_periplasmic_BD"/>
</dbReference>
<sequence>MSRRSVLGAVLAAPGILLSGRPSGASGFSSARLVSLDLLITEMLLTLGETPLAISNIPLYRRLVASPALPVAVKDLGPFNEPNREFLQGISPGGILVADWQAPNLQSLNRIAPVIPVKVFPGKVPALSHSEALLQQIAAMTGREATAKAAIAGMWQAIEQASSRLSGFGRKIYICRFNRDGRNIALFGGNGMLADVVARVGLENAFTGRVNGAGVTNAALSRLAEDPEAVIVHFDRGAETDVAVSRLEQNALWNVLPAVRAGRVVRIPVIYPNGGIHSAGRFAEQLRLHLGALAHG</sequence>
<name>A0A1M7L8B9_9HYPH</name>
<keyword evidence="3" id="KW-0813">Transport</keyword>
<keyword evidence="5" id="KW-0732">Signal</keyword>
<dbReference type="GO" id="GO:0030288">
    <property type="term" value="C:outer membrane-bounded periplasmic space"/>
    <property type="evidence" value="ECO:0007669"/>
    <property type="project" value="TreeGrafter"/>
</dbReference>
<keyword evidence="4" id="KW-0410">Iron transport</keyword>
<gene>
    <name evidence="7" type="ORF">SAMN05444272_3114</name>
</gene>
<dbReference type="Pfam" id="PF01497">
    <property type="entry name" value="Peripla_BP_2"/>
    <property type="match status" value="1"/>
</dbReference>
<keyword evidence="4" id="KW-0408">Iron</keyword>
<keyword evidence="8" id="KW-1185">Reference proteome</keyword>
<dbReference type="PANTHER" id="PTHR30532">
    <property type="entry name" value="IRON III DICITRATE-BINDING PERIPLASMIC PROTEIN"/>
    <property type="match status" value="1"/>
</dbReference>
<feature type="domain" description="Fe/B12 periplasmic-binding" evidence="6">
    <location>
        <begin position="32"/>
        <end position="296"/>
    </location>
</feature>
<comment type="similarity">
    <text evidence="2">Belongs to the bacterial solute-binding protein 8 family.</text>
</comment>